<reference evidence="1" key="1">
    <citation type="journal article" date="2021" name="Microb. Physiol.">
        <title>Proteogenomic Insights into the Physiology of Marine, Sulfate-Reducing, Filamentous Desulfonema limicola and Desulfonema magnum.</title>
        <authorList>
            <person name="Schnaars V."/>
            <person name="Wohlbrand L."/>
            <person name="Scheve S."/>
            <person name="Hinrichs C."/>
            <person name="Reinhardt R."/>
            <person name="Rabus R."/>
        </authorList>
    </citation>
    <scope>NUCLEOTIDE SEQUENCE</scope>
    <source>
        <strain evidence="1">4be13</strain>
    </source>
</reference>
<dbReference type="KEGG" id="dmm:dnm_092430"/>
<dbReference type="AlphaFoldDB" id="A0A975GTJ4"/>
<proteinExistence type="predicted"/>
<dbReference type="EMBL" id="CP061800">
    <property type="protein sequence ID" value="QTA93146.1"/>
    <property type="molecule type" value="Genomic_DNA"/>
</dbReference>
<gene>
    <name evidence="1" type="ORF">dnm_092430</name>
</gene>
<keyword evidence="2" id="KW-1185">Reference proteome</keyword>
<evidence type="ECO:0000313" key="1">
    <source>
        <dbReference type="EMBL" id="QTA93146.1"/>
    </source>
</evidence>
<protein>
    <submittedName>
        <fullName evidence="1">Uncharacterized protein</fullName>
    </submittedName>
</protein>
<evidence type="ECO:0000313" key="2">
    <source>
        <dbReference type="Proteomes" id="UP000663722"/>
    </source>
</evidence>
<sequence length="41" mass="4985">MRIENYFSIFNAHSEWMFSLKNILYSKTSEIYDTSNVPIFF</sequence>
<dbReference type="Proteomes" id="UP000663722">
    <property type="component" value="Chromosome"/>
</dbReference>
<organism evidence="1 2">
    <name type="scientific">Desulfonema magnum</name>
    <dbReference type="NCBI Taxonomy" id="45655"/>
    <lineage>
        <taxon>Bacteria</taxon>
        <taxon>Pseudomonadati</taxon>
        <taxon>Thermodesulfobacteriota</taxon>
        <taxon>Desulfobacteria</taxon>
        <taxon>Desulfobacterales</taxon>
        <taxon>Desulfococcaceae</taxon>
        <taxon>Desulfonema</taxon>
    </lineage>
</organism>
<name>A0A975GTJ4_9BACT</name>
<accession>A0A975GTJ4</accession>